<dbReference type="Proteomes" id="UP000321249">
    <property type="component" value="Unassembled WGS sequence"/>
</dbReference>
<evidence type="ECO:0008006" key="4">
    <source>
        <dbReference type="Google" id="ProtNLM"/>
    </source>
</evidence>
<feature type="transmembrane region" description="Helical" evidence="1">
    <location>
        <begin position="12"/>
        <end position="34"/>
    </location>
</feature>
<name>A0A5C6TV53_9SPHN</name>
<keyword evidence="3" id="KW-1185">Reference proteome</keyword>
<keyword evidence="1" id="KW-0812">Transmembrane</keyword>
<evidence type="ECO:0000256" key="1">
    <source>
        <dbReference type="SAM" id="Phobius"/>
    </source>
</evidence>
<proteinExistence type="predicted"/>
<dbReference type="RefSeq" id="WP_147042984.1">
    <property type="nucleotide sequence ID" value="NZ_BAABIR010000003.1"/>
</dbReference>
<gene>
    <name evidence="2" type="ORF">FRZ32_07820</name>
</gene>
<comment type="caution">
    <text evidence="2">The sequence shown here is derived from an EMBL/GenBank/DDBJ whole genome shotgun (WGS) entry which is preliminary data.</text>
</comment>
<accession>A0A5C6TV53</accession>
<reference evidence="2 3" key="1">
    <citation type="journal article" date="2015" name="J. Microbiol.">
        <title>Sphingosinicella ginsenosidimutans sp. nov., with ginsenoside converting activity.</title>
        <authorList>
            <person name="Kim J.K."/>
            <person name="Kang M.S."/>
            <person name="Park S.C."/>
            <person name="Kim K.M."/>
            <person name="Choi K."/>
            <person name="Yoon M.H."/>
            <person name="Im W.T."/>
        </authorList>
    </citation>
    <scope>NUCLEOTIDE SEQUENCE [LARGE SCALE GENOMIC DNA]</scope>
    <source>
        <strain evidence="2 3">BS-11</strain>
    </source>
</reference>
<sequence length="168" mass="18453">MVYEAFHLKRFNIVMAALCALLSILGFCVNGVIPTASTRDHGASPLAGWIIVAVCFAVAAIFLRRAFDSRPLVRVDRNGLWARSWSDATVPWDQITSARRVRFRNQVSLGFDLKDPSAYPARSPINRWTSGLNRATGYGTMSVNVTYMTGGAGGLIAAIRQFRPDLFG</sequence>
<dbReference type="InterPro" id="IPR048136">
    <property type="entry name" value="STM3941-like"/>
</dbReference>
<dbReference type="NCBIfam" id="NF041635">
    <property type="entry name" value="STM3941_fam"/>
    <property type="match status" value="1"/>
</dbReference>
<dbReference type="AlphaFoldDB" id="A0A5C6TV53"/>
<dbReference type="EMBL" id="VOQQ01000001">
    <property type="protein sequence ID" value="TXC63578.1"/>
    <property type="molecule type" value="Genomic_DNA"/>
</dbReference>
<feature type="transmembrane region" description="Helical" evidence="1">
    <location>
        <begin position="46"/>
        <end position="67"/>
    </location>
</feature>
<organism evidence="2 3">
    <name type="scientific">Allosphingosinicella ginsenosidimutans</name>
    <dbReference type="NCBI Taxonomy" id="1176539"/>
    <lineage>
        <taxon>Bacteria</taxon>
        <taxon>Pseudomonadati</taxon>
        <taxon>Pseudomonadota</taxon>
        <taxon>Alphaproteobacteria</taxon>
        <taxon>Sphingomonadales</taxon>
        <taxon>Sphingomonadaceae</taxon>
        <taxon>Allosphingosinicella</taxon>
    </lineage>
</organism>
<dbReference type="OrthoDB" id="4761879at2"/>
<keyword evidence="1" id="KW-0472">Membrane</keyword>
<protein>
    <recommendedName>
        <fullName evidence="4">PH domain-containing protein</fullName>
    </recommendedName>
</protein>
<keyword evidence="1" id="KW-1133">Transmembrane helix</keyword>
<evidence type="ECO:0000313" key="3">
    <source>
        <dbReference type="Proteomes" id="UP000321249"/>
    </source>
</evidence>
<evidence type="ECO:0000313" key="2">
    <source>
        <dbReference type="EMBL" id="TXC63578.1"/>
    </source>
</evidence>